<dbReference type="InterPro" id="IPR013362">
    <property type="entry name" value="Pilus_4_PilV"/>
</dbReference>
<organism evidence="2 3">
    <name type="scientific">Rheinheimera baltica</name>
    <dbReference type="NCBI Taxonomy" id="67576"/>
    <lineage>
        <taxon>Bacteria</taxon>
        <taxon>Pseudomonadati</taxon>
        <taxon>Pseudomonadota</taxon>
        <taxon>Gammaproteobacteria</taxon>
        <taxon>Chromatiales</taxon>
        <taxon>Chromatiaceae</taxon>
        <taxon>Rheinheimera</taxon>
    </lineage>
</organism>
<keyword evidence="1" id="KW-1133">Transmembrane helix</keyword>
<evidence type="ECO:0000313" key="3">
    <source>
        <dbReference type="Proteomes" id="UP001231109"/>
    </source>
</evidence>
<keyword evidence="1" id="KW-0472">Membrane</keyword>
<protein>
    <submittedName>
        <fullName evidence="2">Type IV pilus modification protein PilV</fullName>
    </submittedName>
</protein>
<dbReference type="Pfam" id="PF07963">
    <property type="entry name" value="N_methyl"/>
    <property type="match status" value="1"/>
</dbReference>
<accession>A0ABT9I0Q4</accession>
<evidence type="ECO:0000313" key="2">
    <source>
        <dbReference type="EMBL" id="MDP5136976.1"/>
    </source>
</evidence>
<name>A0ABT9I0Q4_9GAMM</name>
<dbReference type="NCBIfam" id="TIGR02523">
    <property type="entry name" value="type_IV_pilV"/>
    <property type="match status" value="1"/>
</dbReference>
<feature type="transmembrane region" description="Helical" evidence="1">
    <location>
        <begin position="6"/>
        <end position="29"/>
    </location>
</feature>
<dbReference type="InterPro" id="IPR012902">
    <property type="entry name" value="N_methyl_site"/>
</dbReference>
<dbReference type="EMBL" id="JAPJDZ010000035">
    <property type="protein sequence ID" value="MDP5136976.1"/>
    <property type="molecule type" value="Genomic_DNA"/>
</dbReference>
<keyword evidence="1" id="KW-0812">Transmembrane</keyword>
<reference evidence="2 3" key="1">
    <citation type="submission" date="2022-11" db="EMBL/GenBank/DDBJ databases">
        <title>Viruses from the air-sea interface of a natural surface slick.</title>
        <authorList>
            <person name="Rahlff J."/>
            <person name="Holmfeldt K."/>
        </authorList>
    </citation>
    <scope>NUCLEOTIDE SEQUENCE [LARGE SCALE GENOMIC DNA]</scope>
    <source>
        <strain evidence="2 3">SMS4</strain>
    </source>
</reference>
<evidence type="ECO:0000256" key="1">
    <source>
        <dbReference type="SAM" id="Phobius"/>
    </source>
</evidence>
<proteinExistence type="predicted"/>
<sequence>MRLQHGFSLVEVLVTLLILKVALLGLLAAQTMSLRQLQDAIQRTQAVALSHSLLSELQANRQLANVIGQQLTISSELPPAPDCTPPSQCNLMQIGANQLNNWFGSFQSTAGGNISNPTMCLQSQGPSFLLQMSWQQRSAQSPQDTASCYAATGRSALAVEGGGW</sequence>
<comment type="caution">
    <text evidence="2">The sequence shown here is derived from an EMBL/GenBank/DDBJ whole genome shotgun (WGS) entry which is preliminary data.</text>
</comment>
<dbReference type="RefSeq" id="WP_305976448.1">
    <property type="nucleotide sequence ID" value="NZ_JAPJDZ010000035.1"/>
</dbReference>
<gene>
    <name evidence="2" type="primary">pilV</name>
    <name evidence="2" type="ORF">ORJ04_13560</name>
</gene>
<dbReference type="Proteomes" id="UP001231109">
    <property type="component" value="Unassembled WGS sequence"/>
</dbReference>
<keyword evidence="3" id="KW-1185">Reference proteome</keyword>